<evidence type="ECO:0008006" key="7">
    <source>
        <dbReference type="Google" id="ProtNLM"/>
    </source>
</evidence>
<evidence type="ECO:0000259" key="3">
    <source>
        <dbReference type="Pfam" id="PF18962"/>
    </source>
</evidence>
<dbReference type="InterPro" id="IPR044060">
    <property type="entry name" value="Bacterial_rp_domain"/>
</dbReference>
<dbReference type="OrthoDB" id="9806464at2"/>
<name>A0A2U2X676_9FLAO</name>
<evidence type="ECO:0000256" key="1">
    <source>
        <dbReference type="ARBA" id="ARBA00022729"/>
    </source>
</evidence>
<feature type="domain" description="Secretion system C-terminal sorting" evidence="3">
    <location>
        <begin position="412"/>
        <end position="483"/>
    </location>
</feature>
<dbReference type="Proteomes" id="UP000245375">
    <property type="component" value="Unassembled WGS sequence"/>
</dbReference>
<evidence type="ECO:0000259" key="4">
    <source>
        <dbReference type="Pfam" id="PF18998"/>
    </source>
</evidence>
<reference evidence="5 6" key="1">
    <citation type="submission" date="2018-05" db="EMBL/GenBank/DDBJ databases">
        <title>Algibacter marinivivus sp. nov., isolated from sample around a algae.</title>
        <authorList>
            <person name="Zhong X."/>
        </authorList>
    </citation>
    <scope>NUCLEOTIDE SEQUENCE [LARGE SCALE GENOMIC DNA]</scope>
    <source>
        <strain evidence="5 6">ZY111</strain>
    </source>
</reference>
<accession>A0A2U2X676</accession>
<dbReference type="Pfam" id="PF18962">
    <property type="entry name" value="Por_Secre_tail"/>
    <property type="match status" value="1"/>
</dbReference>
<feature type="chain" id="PRO_5015626723" description="Por secretion system C-terminal sorting domain-containing protein" evidence="2">
    <location>
        <begin position="20"/>
        <end position="484"/>
    </location>
</feature>
<feature type="signal peptide" evidence="2">
    <location>
        <begin position="1"/>
        <end position="19"/>
    </location>
</feature>
<keyword evidence="1 2" id="KW-0732">Signal</keyword>
<dbReference type="NCBIfam" id="TIGR04183">
    <property type="entry name" value="Por_Secre_tail"/>
    <property type="match status" value="1"/>
</dbReference>
<protein>
    <recommendedName>
        <fullName evidence="7">Por secretion system C-terminal sorting domain-containing protein</fullName>
    </recommendedName>
</protein>
<reference evidence="6" key="3">
    <citation type="submission" date="2018-05" db="EMBL/GenBank/DDBJ databases">
        <authorList>
            <person name="Lu D."/>
        </authorList>
    </citation>
    <scope>NUCLEOTIDE SEQUENCE [LARGE SCALE GENOMIC DNA]</scope>
    <source>
        <strain evidence="6">ZY111</strain>
    </source>
</reference>
<dbReference type="RefSeq" id="WP_109351312.1">
    <property type="nucleotide sequence ID" value="NZ_QFRI01000001.1"/>
</dbReference>
<evidence type="ECO:0000256" key="2">
    <source>
        <dbReference type="SAM" id="SignalP"/>
    </source>
</evidence>
<reference evidence="6" key="2">
    <citation type="submission" date="2018-05" db="EMBL/GenBank/DDBJ databases">
        <title>Algibacter marinivivus sp. nov., isolated from sample around a algae.</title>
        <authorList>
            <person name="Lu D."/>
        </authorList>
    </citation>
    <scope>NUCLEOTIDE SEQUENCE [LARGE SCALE GENOMIC DNA]</scope>
    <source>
        <strain evidence="6">ZY111</strain>
    </source>
</reference>
<comment type="caution">
    <text evidence="5">The sequence shown here is derived from an EMBL/GenBank/DDBJ whole genome shotgun (WGS) entry which is preliminary data.</text>
</comment>
<feature type="domain" description="Bacterial repeat" evidence="4">
    <location>
        <begin position="178"/>
        <end position="246"/>
    </location>
</feature>
<evidence type="ECO:0000313" key="6">
    <source>
        <dbReference type="Proteomes" id="UP000245375"/>
    </source>
</evidence>
<organism evidence="5 6">
    <name type="scientific">Algibacter marinivivus</name>
    <dbReference type="NCBI Taxonomy" id="2100723"/>
    <lineage>
        <taxon>Bacteria</taxon>
        <taxon>Pseudomonadati</taxon>
        <taxon>Bacteroidota</taxon>
        <taxon>Flavobacteriia</taxon>
        <taxon>Flavobacteriales</taxon>
        <taxon>Flavobacteriaceae</taxon>
        <taxon>Algibacter</taxon>
    </lineage>
</organism>
<sequence length="484" mass="52563">MKKFTFIVLLAILPFLGFGQNLVTNPTFAGASDWTETQTNAASGIDAGVTRTADGSDSYIIVNNGSFNSRITNTNIPMASLTAGSYIFSYWVKGDAGVKTRPQTRDDGSNVTGLWTGDGTSDTYTIVTSDTWEFVEFTFSVTAASNLGLRIFNRTNVDGTAISVDDVSFTYVPPTGNTLTVNTVGAGTVAETLNKIAYDPTDIETLTATPATHWEFDSWSGDLSGSTNPETILMDADKTVTANFTVEAGFDYDFQFDTDGDLEGWTLDPQLALASHTGGEVALTPTTDQWARFSLFDFPIPTASYNKVTITLKNESTNDDQLGFILINGTTQVVTQSMTTSDTAFQSYTFDATQFTNWTGGDIESVRVRFTDADNPTAGRSSGTGNIIIESIVFEFDASLSSKDFNKVDFEMYPNPAKTVLNINSNSNSKISNISIFEITGKRVLEVSEIVNNKLDVSHLNSGIYLLKAQDEYNNISTKKLIID</sequence>
<dbReference type="AlphaFoldDB" id="A0A2U2X676"/>
<dbReference type="EMBL" id="QFRI01000001">
    <property type="protein sequence ID" value="PWH83288.1"/>
    <property type="molecule type" value="Genomic_DNA"/>
</dbReference>
<evidence type="ECO:0000313" key="5">
    <source>
        <dbReference type="EMBL" id="PWH83288.1"/>
    </source>
</evidence>
<dbReference type="Pfam" id="PF18998">
    <property type="entry name" value="Flg_new_2"/>
    <property type="match status" value="1"/>
</dbReference>
<gene>
    <name evidence="5" type="ORF">DIS18_01675</name>
</gene>
<dbReference type="InterPro" id="IPR026444">
    <property type="entry name" value="Secre_tail"/>
</dbReference>
<keyword evidence="6" id="KW-1185">Reference proteome</keyword>
<dbReference type="Gene3D" id="2.60.120.260">
    <property type="entry name" value="Galactose-binding domain-like"/>
    <property type="match status" value="1"/>
</dbReference>
<proteinExistence type="predicted"/>